<dbReference type="GO" id="GO:0008757">
    <property type="term" value="F:S-adenosylmethionine-dependent methyltransferase activity"/>
    <property type="evidence" value="ECO:0007669"/>
    <property type="project" value="InterPro"/>
</dbReference>
<proteinExistence type="predicted"/>
<protein>
    <submittedName>
        <fullName evidence="9">Ribonuclease H-like protein</fullName>
    </submittedName>
</protein>
<dbReference type="AlphaFoldDB" id="A0A166VNJ9"/>
<keyword evidence="3" id="KW-0863">Zinc-finger</keyword>
<sequence length="887" mass="100865">MSYPSSPHLEYQALSSPAPESSISAVEQPYTQTSVVASSVSSLSTRESQPKKRKLRTPETWKHFRLPQADEETHQSSQRLWYCQQCCNPPWRTVSTTSAKRHMRNAHGITIEEEERPAKKALQQSLEVAFMHAEQKSREIATRSEESILRNTIQLDAFYEAQIQLITRRRLPLNCVSWPEYQALLCAVNPKAEEVLVQSGTTVFAHIERSYLLHREAIKSQLQAAKSKIHFSIDLWSSPHRKAFLGICGQWVDEHYNLREALLGLPNVRHSHSGETMSGHLLDTIRYFGIADNVGYFTADNATSNDTCMSALSTSLASEFGVEFHPTDRRIRCGGHIINLCLQAFLFASSKEALCAAIEEADRSMDATVVEYLQAQLRHRAVKGKRLKVTEDQAGWRSMGPLGKLHNIAVYIRSSTVHSDDWYRLAGCTLGIDNATRWNSWYMLLRNALDKKDKLMMFQQEHHKALGDDCLTQDDCDILRLTADFLQPFWQATLAQQMIWSSLDQLLYHMDILLKHFEDAKKKYSDHPCLIHSIHMGWFVLDKYYFKTDETPIYSTALLLHPPKRLKYLRQNWHADWHEGAIGKARQIWSQYKDYAVESTPKDAPEMEMTVFDKLARSLDVTEAEDDDADELEKFMNGTPCKIASSPLAWWSREEQRTEYPRLHKMALDVLSIAPMSDKAERVFSSTRRTISFDRARLGAETIEMTGDYQLELAQALRIESNLQPTQISFQFANALDLPFANASFDGAYAIESLSHISDKYIALTNISRVLRPNGRLVIADAFLDKPIGDIQDGDSAGLVELLQLFQISSICTADDYRKLLHDTGFDNIKFTDIRHNTKPTYGIFAAALRKKALTLDGNIKGQLESAIPALEQFAQVGYALITAERV</sequence>
<dbReference type="PANTHER" id="PTHR46481">
    <property type="entry name" value="ZINC FINGER BED DOMAIN-CONTAINING PROTEIN 4"/>
    <property type="match status" value="1"/>
</dbReference>
<reference evidence="9 10" key="1">
    <citation type="journal article" date="2016" name="Genome Biol. Evol.">
        <title>Divergent and convergent evolution of fungal pathogenicity.</title>
        <authorList>
            <person name="Shang Y."/>
            <person name="Xiao G."/>
            <person name="Zheng P."/>
            <person name="Cen K."/>
            <person name="Zhan S."/>
            <person name="Wang C."/>
        </authorList>
    </citation>
    <scope>NUCLEOTIDE SEQUENCE [LARGE SCALE GENOMIC DNA]</scope>
    <source>
        <strain evidence="9 10">RCEF 3172</strain>
    </source>
</reference>
<dbReference type="SUPFAM" id="SSF53335">
    <property type="entry name" value="S-adenosyl-L-methionine-dependent methyltransferases"/>
    <property type="match status" value="1"/>
</dbReference>
<dbReference type="Pfam" id="PF08241">
    <property type="entry name" value="Methyltransf_11"/>
    <property type="match status" value="1"/>
</dbReference>
<keyword evidence="10" id="KW-1185">Reference proteome</keyword>
<dbReference type="Gene3D" id="3.40.50.150">
    <property type="entry name" value="Vaccinia Virus protein VP39"/>
    <property type="match status" value="1"/>
</dbReference>
<feature type="region of interest" description="Disordered" evidence="6">
    <location>
        <begin position="37"/>
        <end position="62"/>
    </location>
</feature>
<dbReference type="Pfam" id="PF05699">
    <property type="entry name" value="Dimer_Tnp_hAT"/>
    <property type="match status" value="1"/>
</dbReference>
<feature type="region of interest" description="Disordered" evidence="6">
    <location>
        <begin position="1"/>
        <end position="24"/>
    </location>
</feature>
<dbReference type="PANTHER" id="PTHR46481:SF10">
    <property type="entry name" value="ZINC FINGER BED DOMAIN-CONTAINING PROTEIN 39"/>
    <property type="match status" value="1"/>
</dbReference>
<comment type="caution">
    <text evidence="9">The sequence shown here is derived from an EMBL/GenBank/DDBJ whole genome shotgun (WGS) entry which is preliminary data.</text>
</comment>
<dbReference type="SUPFAM" id="SSF53098">
    <property type="entry name" value="Ribonuclease H-like"/>
    <property type="match status" value="1"/>
</dbReference>
<evidence type="ECO:0000259" key="7">
    <source>
        <dbReference type="Pfam" id="PF05699"/>
    </source>
</evidence>
<evidence type="ECO:0000256" key="6">
    <source>
        <dbReference type="SAM" id="MobiDB-lite"/>
    </source>
</evidence>
<dbReference type="EMBL" id="AZHA01000086">
    <property type="protein sequence ID" value="OAA33861.1"/>
    <property type="molecule type" value="Genomic_DNA"/>
</dbReference>
<dbReference type="InterPro" id="IPR013216">
    <property type="entry name" value="Methyltransf_11"/>
</dbReference>
<evidence type="ECO:0000313" key="9">
    <source>
        <dbReference type="EMBL" id="OAA33861.1"/>
    </source>
</evidence>
<dbReference type="GO" id="GO:0046983">
    <property type="term" value="F:protein dimerization activity"/>
    <property type="evidence" value="ECO:0007669"/>
    <property type="project" value="InterPro"/>
</dbReference>
<name>A0A166VNJ9_9HYPO</name>
<keyword evidence="5" id="KW-0539">Nucleus</keyword>
<accession>A0A166VNJ9</accession>
<feature type="domain" description="Methyltransferase type 11" evidence="8">
    <location>
        <begin position="711"/>
        <end position="779"/>
    </location>
</feature>
<feature type="domain" description="HAT C-terminal dimerisation" evidence="7">
    <location>
        <begin position="644"/>
        <end position="704"/>
    </location>
</feature>
<dbReference type="InterPro" id="IPR008906">
    <property type="entry name" value="HATC_C_dom"/>
</dbReference>
<evidence type="ECO:0000256" key="5">
    <source>
        <dbReference type="ARBA" id="ARBA00023242"/>
    </source>
</evidence>
<organism evidence="9 10">
    <name type="scientific">Beauveria brongniartii RCEF 3172</name>
    <dbReference type="NCBI Taxonomy" id="1081107"/>
    <lineage>
        <taxon>Eukaryota</taxon>
        <taxon>Fungi</taxon>
        <taxon>Dikarya</taxon>
        <taxon>Ascomycota</taxon>
        <taxon>Pezizomycotina</taxon>
        <taxon>Sordariomycetes</taxon>
        <taxon>Hypocreomycetidae</taxon>
        <taxon>Hypocreales</taxon>
        <taxon>Cordycipitaceae</taxon>
        <taxon>Beauveria</taxon>
        <taxon>Beauveria brongniartii</taxon>
    </lineage>
</organism>
<comment type="subcellular location">
    <subcellularLocation>
        <location evidence="1">Nucleus</location>
    </subcellularLocation>
</comment>
<evidence type="ECO:0000256" key="2">
    <source>
        <dbReference type="ARBA" id="ARBA00022723"/>
    </source>
</evidence>
<keyword evidence="2" id="KW-0479">Metal-binding</keyword>
<evidence type="ECO:0000256" key="4">
    <source>
        <dbReference type="ARBA" id="ARBA00022833"/>
    </source>
</evidence>
<gene>
    <name evidence="9" type="ORF">BBO_09444</name>
</gene>
<dbReference type="InterPro" id="IPR052035">
    <property type="entry name" value="ZnF_BED_domain_contain"/>
</dbReference>
<keyword evidence="4" id="KW-0862">Zinc</keyword>
<evidence type="ECO:0000256" key="3">
    <source>
        <dbReference type="ARBA" id="ARBA00022771"/>
    </source>
</evidence>
<dbReference type="CDD" id="cd02440">
    <property type="entry name" value="AdoMet_MTases"/>
    <property type="match status" value="1"/>
</dbReference>
<dbReference type="InterPro" id="IPR012337">
    <property type="entry name" value="RNaseH-like_sf"/>
</dbReference>
<dbReference type="Proteomes" id="UP000076863">
    <property type="component" value="Unassembled WGS sequence"/>
</dbReference>
<evidence type="ECO:0000259" key="8">
    <source>
        <dbReference type="Pfam" id="PF08241"/>
    </source>
</evidence>
<dbReference type="GO" id="GO:0008270">
    <property type="term" value="F:zinc ion binding"/>
    <property type="evidence" value="ECO:0007669"/>
    <property type="project" value="UniProtKB-KW"/>
</dbReference>
<evidence type="ECO:0000313" key="10">
    <source>
        <dbReference type="Proteomes" id="UP000076863"/>
    </source>
</evidence>
<evidence type="ECO:0000256" key="1">
    <source>
        <dbReference type="ARBA" id="ARBA00004123"/>
    </source>
</evidence>
<dbReference type="InterPro" id="IPR029063">
    <property type="entry name" value="SAM-dependent_MTases_sf"/>
</dbReference>
<feature type="compositionally biased region" description="Polar residues" evidence="6">
    <location>
        <begin position="13"/>
        <end position="24"/>
    </location>
</feature>
<dbReference type="GO" id="GO:0005634">
    <property type="term" value="C:nucleus"/>
    <property type="evidence" value="ECO:0007669"/>
    <property type="project" value="UniProtKB-SubCell"/>
</dbReference>
<dbReference type="OrthoDB" id="4867758at2759"/>